<accession>A0A8B9J8Y9</accession>
<proteinExistence type="predicted"/>
<protein>
    <submittedName>
        <fullName evidence="1">Uncharacterized protein</fullName>
    </submittedName>
</protein>
<dbReference type="Proteomes" id="UP000694621">
    <property type="component" value="Unplaced"/>
</dbReference>
<sequence>LRYYLCPISVILVSSGSRGNKLLFRYPFLRVSENIASSFLEVLNNSCCFSSRCVSQMLKKRMCSL</sequence>
<dbReference type="AlphaFoldDB" id="A0A8B9J8Y9"/>
<dbReference type="Ensembl" id="ENSAMXT00005012503.1">
    <property type="protein sequence ID" value="ENSAMXP00005011240.1"/>
    <property type="gene ID" value="ENSAMXG00005006206.1"/>
</dbReference>
<evidence type="ECO:0000313" key="1">
    <source>
        <dbReference type="Ensembl" id="ENSAMXP00005011240.1"/>
    </source>
</evidence>
<name>A0A8B9J8Y9_ASTMX</name>
<reference evidence="1" key="1">
    <citation type="submission" date="2025-08" db="UniProtKB">
        <authorList>
            <consortium name="Ensembl"/>
        </authorList>
    </citation>
    <scope>IDENTIFICATION</scope>
</reference>
<evidence type="ECO:0000313" key="2">
    <source>
        <dbReference type="Proteomes" id="UP000694621"/>
    </source>
</evidence>
<organism evidence="1 2">
    <name type="scientific">Astyanax mexicanus</name>
    <name type="common">Blind cave fish</name>
    <name type="synonym">Astyanax fasciatus mexicanus</name>
    <dbReference type="NCBI Taxonomy" id="7994"/>
    <lineage>
        <taxon>Eukaryota</taxon>
        <taxon>Metazoa</taxon>
        <taxon>Chordata</taxon>
        <taxon>Craniata</taxon>
        <taxon>Vertebrata</taxon>
        <taxon>Euteleostomi</taxon>
        <taxon>Actinopterygii</taxon>
        <taxon>Neopterygii</taxon>
        <taxon>Teleostei</taxon>
        <taxon>Ostariophysi</taxon>
        <taxon>Characiformes</taxon>
        <taxon>Characoidei</taxon>
        <taxon>Acestrorhamphidae</taxon>
        <taxon>Acestrorhamphinae</taxon>
        <taxon>Astyanax</taxon>
    </lineage>
</organism>